<sequence length="72" mass="8500">MYHVPEDMQLMLDDVFRWFQIGSVVQRGFRMRFSTDDYTTNWINLEVGIAIGYTISPILFEMAMEFILKAAE</sequence>
<gene>
    <name evidence="1" type="ORF">ElyMa_006948500</name>
</gene>
<dbReference type="EMBL" id="BMAT01013895">
    <property type="protein sequence ID" value="GFS22332.1"/>
    <property type="molecule type" value="Genomic_DNA"/>
</dbReference>
<accession>A0AAV4JMY9</accession>
<dbReference type="Proteomes" id="UP000762676">
    <property type="component" value="Unassembled WGS sequence"/>
</dbReference>
<name>A0AAV4JMY9_9GAST</name>
<proteinExistence type="predicted"/>
<keyword evidence="1" id="KW-0808">Transferase</keyword>
<comment type="caution">
    <text evidence="1">The sequence shown here is derived from an EMBL/GenBank/DDBJ whole genome shotgun (WGS) entry which is preliminary data.</text>
</comment>
<organism evidence="1 2">
    <name type="scientific">Elysia marginata</name>
    <dbReference type="NCBI Taxonomy" id="1093978"/>
    <lineage>
        <taxon>Eukaryota</taxon>
        <taxon>Metazoa</taxon>
        <taxon>Spiralia</taxon>
        <taxon>Lophotrochozoa</taxon>
        <taxon>Mollusca</taxon>
        <taxon>Gastropoda</taxon>
        <taxon>Heterobranchia</taxon>
        <taxon>Euthyneura</taxon>
        <taxon>Panpulmonata</taxon>
        <taxon>Sacoglossa</taxon>
        <taxon>Placobranchoidea</taxon>
        <taxon>Plakobranchidae</taxon>
        <taxon>Elysia</taxon>
    </lineage>
</organism>
<dbReference type="AlphaFoldDB" id="A0AAV4JMY9"/>
<protein>
    <submittedName>
        <fullName evidence="1">Reverse transcriptase</fullName>
    </submittedName>
</protein>
<reference evidence="1 2" key="1">
    <citation type="journal article" date="2021" name="Elife">
        <title>Chloroplast acquisition without the gene transfer in kleptoplastic sea slugs, Plakobranchus ocellatus.</title>
        <authorList>
            <person name="Maeda T."/>
            <person name="Takahashi S."/>
            <person name="Yoshida T."/>
            <person name="Shimamura S."/>
            <person name="Takaki Y."/>
            <person name="Nagai Y."/>
            <person name="Toyoda A."/>
            <person name="Suzuki Y."/>
            <person name="Arimoto A."/>
            <person name="Ishii H."/>
            <person name="Satoh N."/>
            <person name="Nishiyama T."/>
            <person name="Hasebe M."/>
            <person name="Maruyama T."/>
            <person name="Minagawa J."/>
            <person name="Obokata J."/>
            <person name="Shigenobu S."/>
        </authorList>
    </citation>
    <scope>NUCLEOTIDE SEQUENCE [LARGE SCALE GENOMIC DNA]</scope>
</reference>
<evidence type="ECO:0000313" key="1">
    <source>
        <dbReference type="EMBL" id="GFS22332.1"/>
    </source>
</evidence>
<dbReference type="GO" id="GO:0003964">
    <property type="term" value="F:RNA-directed DNA polymerase activity"/>
    <property type="evidence" value="ECO:0007669"/>
    <property type="project" value="UniProtKB-KW"/>
</dbReference>
<keyword evidence="2" id="KW-1185">Reference proteome</keyword>
<keyword evidence="1" id="KW-0548">Nucleotidyltransferase</keyword>
<evidence type="ECO:0000313" key="2">
    <source>
        <dbReference type="Proteomes" id="UP000762676"/>
    </source>
</evidence>
<keyword evidence="1" id="KW-0695">RNA-directed DNA polymerase</keyword>